<accession>A0ABS8QGS6</accession>
<feature type="transmembrane region" description="Helical" evidence="1">
    <location>
        <begin position="32"/>
        <end position="49"/>
    </location>
</feature>
<feature type="transmembrane region" description="Helical" evidence="1">
    <location>
        <begin position="7"/>
        <end position="26"/>
    </location>
</feature>
<dbReference type="Proteomes" id="UP001162836">
    <property type="component" value="Unassembled WGS sequence"/>
</dbReference>
<dbReference type="EMBL" id="JAJODE010000011">
    <property type="protein sequence ID" value="MCD4838380.1"/>
    <property type="molecule type" value="Genomic_DNA"/>
</dbReference>
<proteinExistence type="predicted"/>
<keyword evidence="3" id="KW-1185">Reference proteome</keyword>
<sequence>MNQVKWPLLIYAILAAVCIMGIGVAIAEKSLIGVFISIVAGIIVIGLGFKTKKRMRKEGKL</sequence>
<dbReference type="RefSeq" id="WP_038540716.1">
    <property type="nucleotide sequence ID" value="NZ_JAJODE010000011.1"/>
</dbReference>
<evidence type="ECO:0000313" key="3">
    <source>
        <dbReference type="Proteomes" id="UP001162836"/>
    </source>
</evidence>
<dbReference type="InterPro" id="IPR035211">
    <property type="entry name" value="DUF5325"/>
</dbReference>
<name>A0ABS8QGS6_9BACI</name>
<reference evidence="2 3" key="1">
    <citation type="journal article" date="2023" name="Antonie Van Leeuwenhoek">
        <title>Unveiling the genomic potential of a novel thermostable glycoside hydrolases producing Neobacillus sedimentimangrovi UE25.</title>
        <authorList>
            <person name="Ejaz U."/>
            <person name="Saleem F."/>
            <person name="Rashid R."/>
            <person name="Hasan K.A."/>
            <person name="Syed M.N."/>
            <person name="Sohail M."/>
        </authorList>
    </citation>
    <scope>NUCLEOTIDE SEQUENCE [LARGE SCALE GENOMIC DNA]</scope>
    <source>
        <strain evidence="2 3">UE25</strain>
    </source>
</reference>
<keyword evidence="1" id="KW-1133">Transmembrane helix</keyword>
<evidence type="ECO:0000256" key="1">
    <source>
        <dbReference type="SAM" id="Phobius"/>
    </source>
</evidence>
<keyword evidence="1" id="KW-0472">Membrane</keyword>
<gene>
    <name evidence="2" type="ORF">LRS37_05725</name>
</gene>
<keyword evidence="1" id="KW-0812">Transmembrane</keyword>
<comment type="caution">
    <text evidence="2">The sequence shown here is derived from an EMBL/GenBank/DDBJ whole genome shotgun (WGS) entry which is preliminary data.</text>
</comment>
<organism evidence="2 3">
    <name type="scientific">Neobacillus sedimentimangrovi</name>
    <dbReference type="NCBI Taxonomy" id="2699460"/>
    <lineage>
        <taxon>Bacteria</taxon>
        <taxon>Bacillati</taxon>
        <taxon>Bacillota</taxon>
        <taxon>Bacilli</taxon>
        <taxon>Bacillales</taxon>
        <taxon>Bacillaceae</taxon>
        <taxon>Neobacillus</taxon>
    </lineage>
</organism>
<evidence type="ECO:0000313" key="2">
    <source>
        <dbReference type="EMBL" id="MCD4838380.1"/>
    </source>
</evidence>
<dbReference type="Pfam" id="PF17259">
    <property type="entry name" value="DUF5325"/>
    <property type="match status" value="1"/>
</dbReference>
<protein>
    <submittedName>
        <fullName evidence="2">YlaF family protein</fullName>
    </submittedName>
</protein>